<protein>
    <submittedName>
        <fullName evidence="1">Uncharacterized protein</fullName>
    </submittedName>
</protein>
<proteinExistence type="predicted"/>
<keyword evidence="2" id="KW-1185">Reference proteome</keyword>
<dbReference type="Proteomes" id="UP001356427">
    <property type="component" value="Unassembled WGS sequence"/>
</dbReference>
<dbReference type="AlphaFoldDB" id="A0AAN8KWM9"/>
<organism evidence="1 2">
    <name type="scientific">Coregonus suidteri</name>
    <dbReference type="NCBI Taxonomy" id="861788"/>
    <lineage>
        <taxon>Eukaryota</taxon>
        <taxon>Metazoa</taxon>
        <taxon>Chordata</taxon>
        <taxon>Craniata</taxon>
        <taxon>Vertebrata</taxon>
        <taxon>Euteleostomi</taxon>
        <taxon>Actinopterygii</taxon>
        <taxon>Neopterygii</taxon>
        <taxon>Teleostei</taxon>
        <taxon>Protacanthopterygii</taxon>
        <taxon>Salmoniformes</taxon>
        <taxon>Salmonidae</taxon>
        <taxon>Coregoninae</taxon>
        <taxon>Coregonus</taxon>
    </lineage>
</organism>
<accession>A0AAN8KWM9</accession>
<comment type="caution">
    <text evidence="1">The sequence shown here is derived from an EMBL/GenBank/DDBJ whole genome shotgun (WGS) entry which is preliminary data.</text>
</comment>
<evidence type="ECO:0000313" key="2">
    <source>
        <dbReference type="Proteomes" id="UP001356427"/>
    </source>
</evidence>
<dbReference type="EMBL" id="JAGTTL010000032">
    <property type="protein sequence ID" value="KAK6296670.1"/>
    <property type="molecule type" value="Genomic_DNA"/>
</dbReference>
<sequence length="75" mass="8698">MLEPKKGLLYINVCVAGSASLPLLMRTSLCLCVEGDWRQTLMKEETTTVWWMWRSALRCCSRLSRTRGRRTRSTC</sequence>
<name>A0AAN8KWM9_9TELE</name>
<reference evidence="1 2" key="1">
    <citation type="submission" date="2021-04" db="EMBL/GenBank/DDBJ databases">
        <authorList>
            <person name="De Guttry C."/>
            <person name="Zahm M."/>
            <person name="Klopp C."/>
            <person name="Cabau C."/>
            <person name="Louis A."/>
            <person name="Berthelot C."/>
            <person name="Parey E."/>
            <person name="Roest Crollius H."/>
            <person name="Montfort J."/>
            <person name="Robinson-Rechavi M."/>
            <person name="Bucao C."/>
            <person name="Bouchez O."/>
            <person name="Gislard M."/>
            <person name="Lluch J."/>
            <person name="Milhes M."/>
            <person name="Lampietro C."/>
            <person name="Lopez Roques C."/>
            <person name="Donnadieu C."/>
            <person name="Braasch I."/>
            <person name="Desvignes T."/>
            <person name="Postlethwait J."/>
            <person name="Bobe J."/>
            <person name="Wedekind C."/>
            <person name="Guiguen Y."/>
        </authorList>
    </citation>
    <scope>NUCLEOTIDE SEQUENCE [LARGE SCALE GENOMIC DNA]</scope>
    <source>
        <strain evidence="1">Cs_M1</strain>
        <tissue evidence="1">Blood</tissue>
    </source>
</reference>
<gene>
    <name evidence="1" type="ORF">J4Q44_G00328120</name>
</gene>
<evidence type="ECO:0000313" key="1">
    <source>
        <dbReference type="EMBL" id="KAK6296670.1"/>
    </source>
</evidence>